<protein>
    <submittedName>
        <fullName evidence="2">Uncharacterized protein</fullName>
    </submittedName>
</protein>
<evidence type="ECO:0000313" key="2">
    <source>
        <dbReference type="EMBL" id="KAJ4475031.1"/>
    </source>
</evidence>
<comment type="caution">
    <text evidence="2">The sequence shown here is derived from an EMBL/GenBank/DDBJ whole genome shotgun (WGS) entry which is preliminary data.</text>
</comment>
<organism evidence="2 3">
    <name type="scientific">Lentinula aciculospora</name>
    <dbReference type="NCBI Taxonomy" id="153920"/>
    <lineage>
        <taxon>Eukaryota</taxon>
        <taxon>Fungi</taxon>
        <taxon>Dikarya</taxon>
        <taxon>Basidiomycota</taxon>
        <taxon>Agaricomycotina</taxon>
        <taxon>Agaricomycetes</taxon>
        <taxon>Agaricomycetidae</taxon>
        <taxon>Agaricales</taxon>
        <taxon>Marasmiineae</taxon>
        <taxon>Omphalotaceae</taxon>
        <taxon>Lentinula</taxon>
    </lineage>
</organism>
<evidence type="ECO:0000256" key="1">
    <source>
        <dbReference type="SAM" id="MobiDB-lite"/>
    </source>
</evidence>
<feature type="region of interest" description="Disordered" evidence="1">
    <location>
        <begin position="184"/>
        <end position="212"/>
    </location>
</feature>
<sequence length="212" mass="23951">MDHYISPNLNVPHYILVSPKSGTLGFRGSSAVFVHTTIFISSGKLISKFIRSMIDVYSSDNSTATMDEGQKPKHSSLVVYRLKLARAFSKPIHGTSLAAPMTGNNIPNFTNTGFPPEHQHFNPRHQTQEHICTRGLGSGQEGQQTHIEEHYLPHDCYPQWTDKMQGQLVETQSIGEMEIAVRKKEQKKELIKGRRQGSQRRTHHHGNQLRTS</sequence>
<dbReference type="AlphaFoldDB" id="A0A9W9A5P4"/>
<dbReference type="Proteomes" id="UP001150266">
    <property type="component" value="Unassembled WGS sequence"/>
</dbReference>
<feature type="compositionally biased region" description="Basic residues" evidence="1">
    <location>
        <begin position="193"/>
        <end position="212"/>
    </location>
</feature>
<dbReference type="EMBL" id="JAOTPV010000015">
    <property type="protein sequence ID" value="KAJ4475031.1"/>
    <property type="molecule type" value="Genomic_DNA"/>
</dbReference>
<name>A0A9W9A5P4_9AGAR</name>
<evidence type="ECO:0000313" key="3">
    <source>
        <dbReference type="Proteomes" id="UP001150266"/>
    </source>
</evidence>
<gene>
    <name evidence="2" type="ORF">J3R30DRAFT_3684380</name>
</gene>
<reference evidence="2" key="1">
    <citation type="submission" date="2022-08" db="EMBL/GenBank/DDBJ databases">
        <title>A Global Phylogenomic Analysis of the Shiitake Genus Lentinula.</title>
        <authorList>
            <consortium name="DOE Joint Genome Institute"/>
            <person name="Sierra-Patev S."/>
            <person name="Min B."/>
            <person name="Naranjo-Ortiz M."/>
            <person name="Looney B."/>
            <person name="Konkel Z."/>
            <person name="Slot J.C."/>
            <person name="Sakamoto Y."/>
            <person name="Steenwyk J.L."/>
            <person name="Rokas A."/>
            <person name="Carro J."/>
            <person name="Camarero S."/>
            <person name="Ferreira P."/>
            <person name="Molpeceres G."/>
            <person name="Ruiz-Duenas F.J."/>
            <person name="Serrano A."/>
            <person name="Henrissat B."/>
            <person name="Drula E."/>
            <person name="Hughes K.W."/>
            <person name="Mata J.L."/>
            <person name="Ishikawa N.K."/>
            <person name="Vargas-Isla R."/>
            <person name="Ushijima S."/>
            <person name="Smith C.A."/>
            <person name="Ahrendt S."/>
            <person name="Andreopoulos W."/>
            <person name="He G."/>
            <person name="Labutti K."/>
            <person name="Lipzen A."/>
            <person name="Ng V."/>
            <person name="Riley R."/>
            <person name="Sandor L."/>
            <person name="Barry K."/>
            <person name="Martinez A.T."/>
            <person name="Xiao Y."/>
            <person name="Gibbons J.G."/>
            <person name="Terashima K."/>
            <person name="Grigoriev I.V."/>
            <person name="Hibbett D.S."/>
        </authorList>
    </citation>
    <scope>NUCLEOTIDE SEQUENCE</scope>
    <source>
        <strain evidence="2">JLM2183</strain>
    </source>
</reference>
<proteinExistence type="predicted"/>
<keyword evidence="3" id="KW-1185">Reference proteome</keyword>
<accession>A0A9W9A5P4</accession>